<dbReference type="EMBL" id="JBHUNE010000006">
    <property type="protein sequence ID" value="MFD2758126.1"/>
    <property type="molecule type" value="Genomic_DNA"/>
</dbReference>
<evidence type="ECO:0000313" key="4">
    <source>
        <dbReference type="Proteomes" id="UP001597492"/>
    </source>
</evidence>
<dbReference type="GO" id="GO:0016853">
    <property type="term" value="F:isomerase activity"/>
    <property type="evidence" value="ECO:0007669"/>
    <property type="project" value="UniProtKB-KW"/>
</dbReference>
<dbReference type="InterPro" id="IPR036237">
    <property type="entry name" value="Xyl_isomerase-like_sf"/>
</dbReference>
<evidence type="ECO:0000259" key="2">
    <source>
        <dbReference type="Pfam" id="PF01261"/>
    </source>
</evidence>
<organism evidence="3 4">
    <name type="scientific">Gulosibacter faecalis</name>
    <dbReference type="NCBI Taxonomy" id="272240"/>
    <lineage>
        <taxon>Bacteria</taxon>
        <taxon>Bacillati</taxon>
        <taxon>Actinomycetota</taxon>
        <taxon>Actinomycetes</taxon>
        <taxon>Micrococcales</taxon>
        <taxon>Microbacteriaceae</taxon>
        <taxon>Gulosibacter</taxon>
    </lineage>
</organism>
<reference evidence="4" key="1">
    <citation type="journal article" date="2019" name="Int. J. Syst. Evol. Microbiol.">
        <title>The Global Catalogue of Microorganisms (GCM) 10K type strain sequencing project: providing services to taxonomists for standard genome sequencing and annotation.</title>
        <authorList>
            <consortium name="The Broad Institute Genomics Platform"/>
            <consortium name="The Broad Institute Genome Sequencing Center for Infectious Disease"/>
            <person name="Wu L."/>
            <person name="Ma J."/>
        </authorList>
    </citation>
    <scope>NUCLEOTIDE SEQUENCE [LARGE SCALE GENOMIC DNA]</scope>
    <source>
        <strain evidence="4">TISTR 1514</strain>
    </source>
</reference>
<protein>
    <submittedName>
        <fullName evidence="3">Sugar phosphate isomerase/epimerase family protein</fullName>
    </submittedName>
</protein>
<keyword evidence="3" id="KW-0413">Isomerase</keyword>
<feature type="domain" description="Xylose isomerase-like TIM barrel" evidence="2">
    <location>
        <begin position="36"/>
        <end position="274"/>
    </location>
</feature>
<dbReference type="SUPFAM" id="SSF51658">
    <property type="entry name" value="Xylose isomerase-like"/>
    <property type="match status" value="1"/>
</dbReference>
<keyword evidence="4" id="KW-1185">Reference proteome</keyword>
<dbReference type="Pfam" id="PF01261">
    <property type="entry name" value="AP_endonuc_2"/>
    <property type="match status" value="1"/>
</dbReference>
<sequence>MSENEAPALVATCWTSAGTAAPLDNELSPIPILERVRAAAATGWAGLGFGQDDLREARDTIGFEAVRAAIDEAGLTHVEVELLSDWWLPDGSWRPTWELLVEAATALGAAFIKLGPGMGEPLPEVAPFVEPLRALADEARAAGIRLALEPFPFGLIATIPQGAELVRAVDRTNVGLVVDSWHVFRPGTSFAELRDCLDRDLIFGVELSDTDAEVRGTLFEDTRDNRRYVGDGVQDVAGFVRTMRELGFDGPWGVEVLSNEHRARDLADGLRHARATALTAF</sequence>
<dbReference type="Gene3D" id="3.20.20.150">
    <property type="entry name" value="Divalent-metal-dependent TIM barrel enzymes"/>
    <property type="match status" value="1"/>
</dbReference>
<evidence type="ECO:0000256" key="1">
    <source>
        <dbReference type="ARBA" id="ARBA00023277"/>
    </source>
</evidence>
<evidence type="ECO:0000313" key="3">
    <source>
        <dbReference type="EMBL" id="MFD2758126.1"/>
    </source>
</evidence>
<accession>A0ABW5UX52</accession>
<dbReference type="InterPro" id="IPR013022">
    <property type="entry name" value="Xyl_isomerase-like_TIM-brl"/>
</dbReference>
<name>A0ABW5UX52_9MICO</name>
<proteinExistence type="predicted"/>
<dbReference type="RefSeq" id="WP_019618578.1">
    <property type="nucleotide sequence ID" value="NZ_JBHUNE010000006.1"/>
</dbReference>
<dbReference type="Proteomes" id="UP001597492">
    <property type="component" value="Unassembled WGS sequence"/>
</dbReference>
<dbReference type="PANTHER" id="PTHR12110">
    <property type="entry name" value="HYDROXYPYRUVATE ISOMERASE"/>
    <property type="match status" value="1"/>
</dbReference>
<comment type="caution">
    <text evidence="3">The sequence shown here is derived from an EMBL/GenBank/DDBJ whole genome shotgun (WGS) entry which is preliminary data.</text>
</comment>
<dbReference type="PANTHER" id="PTHR12110:SF21">
    <property type="entry name" value="XYLOSE ISOMERASE-LIKE TIM BARREL DOMAIN-CONTAINING PROTEIN"/>
    <property type="match status" value="1"/>
</dbReference>
<keyword evidence="1" id="KW-0119">Carbohydrate metabolism</keyword>
<gene>
    <name evidence="3" type="ORF">ACFSW7_07020</name>
</gene>
<dbReference type="InterPro" id="IPR050312">
    <property type="entry name" value="IolE/XylAMocC-like"/>
</dbReference>